<dbReference type="InterPro" id="IPR013087">
    <property type="entry name" value="Znf_C2H2_type"/>
</dbReference>
<dbReference type="STRING" id="50429.A0A2B4RMN3"/>
<dbReference type="PROSITE" id="PS00028">
    <property type="entry name" value="ZINC_FINGER_C2H2_1"/>
    <property type="match status" value="1"/>
</dbReference>
<dbReference type="PANTHER" id="PTHR39319">
    <property type="entry name" value="SI:DKEY-256H2.1"/>
    <property type="match status" value="1"/>
</dbReference>
<dbReference type="Proteomes" id="UP000225706">
    <property type="component" value="Unassembled WGS sequence"/>
</dbReference>
<dbReference type="Pfam" id="PF02225">
    <property type="entry name" value="PA"/>
    <property type="match status" value="1"/>
</dbReference>
<dbReference type="InterPro" id="IPR014784">
    <property type="entry name" value="Cu2_ascorb_mOase-like_C"/>
</dbReference>
<feature type="signal peptide" evidence="2">
    <location>
        <begin position="1"/>
        <end position="19"/>
    </location>
</feature>
<evidence type="ECO:0000256" key="1">
    <source>
        <dbReference type="ARBA" id="ARBA00023157"/>
    </source>
</evidence>
<dbReference type="InterPro" id="IPR003137">
    <property type="entry name" value="PA_domain"/>
</dbReference>
<evidence type="ECO:0000313" key="5">
    <source>
        <dbReference type="Proteomes" id="UP000225706"/>
    </source>
</evidence>
<evidence type="ECO:0000256" key="2">
    <source>
        <dbReference type="SAM" id="SignalP"/>
    </source>
</evidence>
<organism evidence="4 5">
    <name type="scientific">Stylophora pistillata</name>
    <name type="common">Smooth cauliflower coral</name>
    <dbReference type="NCBI Taxonomy" id="50429"/>
    <lineage>
        <taxon>Eukaryota</taxon>
        <taxon>Metazoa</taxon>
        <taxon>Cnidaria</taxon>
        <taxon>Anthozoa</taxon>
        <taxon>Hexacorallia</taxon>
        <taxon>Scleractinia</taxon>
        <taxon>Astrocoeniina</taxon>
        <taxon>Pocilloporidae</taxon>
        <taxon>Stylophora</taxon>
    </lineage>
</organism>
<dbReference type="Gene3D" id="2.60.120.230">
    <property type="match status" value="2"/>
</dbReference>
<comment type="caution">
    <text evidence="4">The sequence shown here is derived from an EMBL/GenBank/DDBJ whole genome shotgun (WGS) entry which is preliminary data.</text>
</comment>
<name>A0A2B4RMN3_STYPI</name>
<evidence type="ECO:0000313" key="4">
    <source>
        <dbReference type="EMBL" id="PFX17525.1"/>
    </source>
</evidence>
<keyword evidence="5" id="KW-1185">Reference proteome</keyword>
<dbReference type="EMBL" id="LSMT01000468">
    <property type="protein sequence ID" value="PFX17525.1"/>
    <property type="molecule type" value="Genomic_DNA"/>
</dbReference>
<dbReference type="InterPro" id="IPR053251">
    <property type="entry name" value="N-glycanase"/>
</dbReference>
<dbReference type="GO" id="GO:0016715">
    <property type="term" value="F:oxidoreductase activity, acting on paired donors, with incorporation or reduction of molecular oxygen, reduced ascorbate as one donor, and incorporation of one atom of oxygen"/>
    <property type="evidence" value="ECO:0007669"/>
    <property type="project" value="InterPro"/>
</dbReference>
<evidence type="ECO:0000259" key="3">
    <source>
        <dbReference type="PROSITE" id="PS00028"/>
    </source>
</evidence>
<dbReference type="InterPro" id="IPR015197">
    <property type="entry name" value="PngaseF_C"/>
</dbReference>
<reference evidence="5" key="1">
    <citation type="journal article" date="2017" name="bioRxiv">
        <title>Comparative analysis of the genomes of Stylophora pistillata and Acropora digitifera provides evidence for extensive differences between species of corals.</title>
        <authorList>
            <person name="Voolstra C.R."/>
            <person name="Li Y."/>
            <person name="Liew Y.J."/>
            <person name="Baumgarten S."/>
            <person name="Zoccola D."/>
            <person name="Flot J.-F."/>
            <person name="Tambutte S."/>
            <person name="Allemand D."/>
            <person name="Aranda M."/>
        </authorList>
    </citation>
    <scope>NUCLEOTIDE SEQUENCE [LARGE SCALE GENOMIC DNA]</scope>
</reference>
<dbReference type="SUPFAM" id="SSF49742">
    <property type="entry name" value="PHM/PNGase F"/>
    <property type="match status" value="1"/>
</dbReference>
<dbReference type="CDD" id="cd00538">
    <property type="entry name" value="PA"/>
    <property type="match status" value="1"/>
</dbReference>
<dbReference type="AlphaFoldDB" id="A0A2B4RMN3"/>
<dbReference type="InterPro" id="IPR008977">
    <property type="entry name" value="PHM/PNGase_F_dom_sf"/>
</dbReference>
<accession>A0A2B4RMN3</accession>
<dbReference type="SMART" id="SM01290">
    <property type="entry name" value="N-glycanase_N"/>
    <property type="match status" value="1"/>
</dbReference>
<gene>
    <name evidence="4" type="primary">ngl</name>
    <name evidence="4" type="ORF">AWC38_SpisGene18151</name>
</gene>
<dbReference type="PANTHER" id="PTHR39319:SF1">
    <property type="entry name" value="SI:DKEY-256H2.1"/>
    <property type="match status" value="1"/>
</dbReference>
<keyword evidence="1" id="KW-1015">Disulfide bond</keyword>
<keyword evidence="2" id="KW-0732">Signal</keyword>
<feature type="chain" id="PRO_5012225394" evidence="2">
    <location>
        <begin position="20"/>
        <end position="748"/>
    </location>
</feature>
<feature type="domain" description="C2H2-type" evidence="3">
    <location>
        <begin position="340"/>
        <end position="363"/>
    </location>
</feature>
<dbReference type="InterPro" id="IPR046450">
    <property type="entry name" value="PA_dom_sf"/>
</dbReference>
<protein>
    <submittedName>
        <fullName evidence="4">Peptide-N(4)-(N-acetyl-beta-D-glucosaminyl)asparagine amidase F</fullName>
    </submittedName>
</protein>
<dbReference type="InterPro" id="IPR015196">
    <property type="entry name" value="PngaseF_N"/>
</dbReference>
<dbReference type="Gene3D" id="3.50.30.30">
    <property type="match status" value="1"/>
</dbReference>
<dbReference type="SUPFAM" id="SSF52025">
    <property type="entry name" value="PA domain"/>
    <property type="match status" value="1"/>
</dbReference>
<sequence length="748" mass="85810">MRFDPKKSLLLSVVHFALAWSQLPNLQPGDTAPSFALQTVNGRIVYKKNNGNPRKPTHPVIFHLFTKRSAFLEALWTNETSLQEFIEYSPGNTHYVFMSSSDSTALEDVLWLRKTLHKAIEDYFRRKTNVLQQDLKTTCQRYYKKSRHSESNDSVEKEPFFKLSKLRQHHATATENKCSKSWVNSWKDRLHFASLPVYDFGNWIPYALMHWPCFGTGCALAQVVIKSQEGEVMLVTQRLDARYDWLPSPHNLIHKGAHYRIAYYGNACHPKSDWKEENSNGVHYKTRKDQKTRAQEGSIALVSPGGDCSYFTKIHNMNKVGVKAVLIYSEEDAPIKEISCNGQYCFKPLNTPASMISHRDGIHIKHLLSAKMKIYVSYQFTPQENFFLGIDGQGKLAEVGLFLFPSMKFMAYEAKWFNYKTDLVHNLTGSAKIIHVFNHTLMEGKTGAVRTISLPPLEELQMYRNVELDMTLYCPGKSDYSCPHWDHVVHLTVCCDKTSPLCGEELGRWITPYRRSVGRWLTNITPLLPLFTSETCTLQMKHPFWERAWKPSLDIRLSDHIKFSTQAYSARQEDQYNVPFKIIKLFRGGKFDKNYNKKYHTRIIRIPSETTQVKLVATISGHGSDNNGCAEFCVTSHHFIVNGHSNVQVFKNAATAMGCANRVSDGAVPNEHGTWLYGRDGWCCGMDVVPWVVDITEQVRFGDYKNKVKYFGWFNGTDPHPVRDPGDIVMRSHLVFYKSVQDQFSDGV</sequence>
<dbReference type="Pfam" id="PF09113">
    <property type="entry name" value="N-glycanase_C"/>
    <property type="match status" value="1"/>
</dbReference>
<dbReference type="OrthoDB" id="406745at2759"/>
<proteinExistence type="predicted"/>